<sequence length="70" mass="8345">MRFMSFQDQTNVIKVNDEDYGKAIDQFIEETKRSENTDRVTMLNINKVEDEEGVYSVHFRVYKDKNKIGH</sequence>
<proteinExistence type="predicted"/>
<keyword evidence="2" id="KW-1185">Reference proteome</keyword>
<evidence type="ECO:0008006" key="3">
    <source>
        <dbReference type="Google" id="ProtNLM"/>
    </source>
</evidence>
<evidence type="ECO:0000313" key="2">
    <source>
        <dbReference type="Proteomes" id="UP001596142"/>
    </source>
</evidence>
<dbReference type="EMBL" id="JBHSOZ010000003">
    <property type="protein sequence ID" value="MFC5711923.1"/>
    <property type="molecule type" value="Genomic_DNA"/>
</dbReference>
<reference evidence="2" key="1">
    <citation type="journal article" date="2019" name="Int. J. Syst. Evol. Microbiol.">
        <title>The Global Catalogue of Microorganisms (GCM) 10K type strain sequencing project: providing services to taxonomists for standard genome sequencing and annotation.</title>
        <authorList>
            <consortium name="The Broad Institute Genomics Platform"/>
            <consortium name="The Broad Institute Genome Sequencing Center for Infectious Disease"/>
            <person name="Wu L."/>
            <person name="Ma J."/>
        </authorList>
    </citation>
    <scope>NUCLEOTIDE SEQUENCE [LARGE SCALE GENOMIC DNA]</scope>
    <source>
        <strain evidence="2">CECT 7184</strain>
    </source>
</reference>
<comment type="caution">
    <text evidence="1">The sequence shown here is derived from an EMBL/GenBank/DDBJ whole genome shotgun (WGS) entry which is preliminary data.</text>
</comment>
<accession>A0ABW0YL78</accession>
<protein>
    <recommendedName>
        <fullName evidence="3">Sporulation protein Cse60</fullName>
    </recommendedName>
</protein>
<name>A0ABW0YL78_9BACI</name>
<gene>
    <name evidence="1" type="ORF">ACFPU1_03955</name>
</gene>
<organism evidence="1 2">
    <name type="scientific">Thalassorhabdus alkalitolerans</name>
    <dbReference type="NCBI Taxonomy" id="2282697"/>
    <lineage>
        <taxon>Bacteria</taxon>
        <taxon>Bacillati</taxon>
        <taxon>Bacillota</taxon>
        <taxon>Bacilli</taxon>
        <taxon>Bacillales</taxon>
        <taxon>Bacillaceae</taxon>
        <taxon>Thalassorhabdus</taxon>
    </lineage>
</organism>
<dbReference type="Proteomes" id="UP001596142">
    <property type="component" value="Unassembled WGS sequence"/>
</dbReference>
<evidence type="ECO:0000313" key="1">
    <source>
        <dbReference type="EMBL" id="MFC5711923.1"/>
    </source>
</evidence>
<dbReference type="RefSeq" id="WP_054637443.1">
    <property type="nucleotide sequence ID" value="NZ_JBHSOZ010000003.1"/>
</dbReference>